<feature type="transmembrane region" description="Helical" evidence="2">
    <location>
        <begin position="24"/>
        <end position="43"/>
    </location>
</feature>
<keyword evidence="2" id="KW-0812">Transmembrane</keyword>
<feature type="region of interest" description="Disordered" evidence="1">
    <location>
        <begin position="1"/>
        <end position="21"/>
    </location>
</feature>
<name>A0A936Z0S5_9BURK</name>
<gene>
    <name evidence="3" type="ORF">JJ685_13510</name>
</gene>
<dbReference type="RefSeq" id="WP_201674796.1">
    <property type="nucleotide sequence ID" value="NZ_JAEQNE010000003.1"/>
</dbReference>
<evidence type="ECO:0000256" key="1">
    <source>
        <dbReference type="SAM" id="MobiDB-lite"/>
    </source>
</evidence>
<reference evidence="3 4" key="1">
    <citation type="journal article" date="2017" name="Int. J. Syst. Evol. Microbiol.">
        <title>Ramlibacter monticola sp. nov., isolated from forest soil.</title>
        <authorList>
            <person name="Chaudhary D.K."/>
            <person name="Kim J."/>
        </authorList>
    </citation>
    <scope>NUCLEOTIDE SEQUENCE [LARGE SCALE GENOMIC DNA]</scope>
    <source>
        <strain evidence="3 4">KACC 19175</strain>
    </source>
</reference>
<dbReference type="EMBL" id="JAEQNE010000003">
    <property type="protein sequence ID" value="MBL0392151.1"/>
    <property type="molecule type" value="Genomic_DNA"/>
</dbReference>
<dbReference type="AlphaFoldDB" id="A0A936Z0S5"/>
<proteinExistence type="predicted"/>
<evidence type="ECO:0000256" key="2">
    <source>
        <dbReference type="SAM" id="Phobius"/>
    </source>
</evidence>
<evidence type="ECO:0000313" key="3">
    <source>
        <dbReference type="EMBL" id="MBL0392151.1"/>
    </source>
</evidence>
<keyword evidence="2" id="KW-0472">Membrane</keyword>
<feature type="compositionally biased region" description="Basic and acidic residues" evidence="1">
    <location>
        <begin position="1"/>
        <end position="13"/>
    </location>
</feature>
<keyword evidence="4" id="KW-1185">Reference proteome</keyword>
<accession>A0A936Z0S5</accession>
<keyword evidence="2" id="KW-1133">Transmembrane helix</keyword>
<dbReference type="Proteomes" id="UP000599109">
    <property type="component" value="Unassembled WGS sequence"/>
</dbReference>
<organism evidence="3 4">
    <name type="scientific">Ramlibacter monticola</name>
    <dbReference type="NCBI Taxonomy" id="1926872"/>
    <lineage>
        <taxon>Bacteria</taxon>
        <taxon>Pseudomonadati</taxon>
        <taxon>Pseudomonadota</taxon>
        <taxon>Betaproteobacteria</taxon>
        <taxon>Burkholderiales</taxon>
        <taxon>Comamonadaceae</taxon>
        <taxon>Ramlibacter</taxon>
    </lineage>
</organism>
<protein>
    <submittedName>
        <fullName evidence="3">Uncharacterized protein</fullName>
    </submittedName>
</protein>
<evidence type="ECO:0000313" key="4">
    <source>
        <dbReference type="Proteomes" id="UP000599109"/>
    </source>
</evidence>
<comment type="caution">
    <text evidence="3">The sequence shown here is derived from an EMBL/GenBank/DDBJ whole genome shotgun (WGS) entry which is preliminary data.</text>
</comment>
<sequence length="64" mass="6705">MKDAGEDQEDRTRGFVPPEPRGLGARWIALALAAVIGVVFVLAKVVPAADAKKPVAALQQAPVK</sequence>